<feature type="chain" id="PRO_5044012823" evidence="3">
    <location>
        <begin position="21"/>
        <end position="147"/>
    </location>
</feature>
<dbReference type="Proteomes" id="UP001375240">
    <property type="component" value="Unassembled WGS sequence"/>
</dbReference>
<keyword evidence="2" id="KW-0472">Membrane</keyword>
<gene>
    <name evidence="4" type="ORF">TWF696_009159</name>
</gene>
<name>A0AAV9UIE4_9PEZI</name>
<organism evidence="4 5">
    <name type="scientific">Orbilia brochopaga</name>
    <dbReference type="NCBI Taxonomy" id="3140254"/>
    <lineage>
        <taxon>Eukaryota</taxon>
        <taxon>Fungi</taxon>
        <taxon>Dikarya</taxon>
        <taxon>Ascomycota</taxon>
        <taxon>Pezizomycotina</taxon>
        <taxon>Orbiliomycetes</taxon>
        <taxon>Orbiliales</taxon>
        <taxon>Orbiliaceae</taxon>
        <taxon>Orbilia</taxon>
    </lineage>
</organism>
<protein>
    <submittedName>
        <fullName evidence="4">Uncharacterized protein</fullName>
    </submittedName>
</protein>
<keyword evidence="2" id="KW-0812">Transmembrane</keyword>
<feature type="transmembrane region" description="Helical" evidence="2">
    <location>
        <begin position="121"/>
        <end position="141"/>
    </location>
</feature>
<reference evidence="4 5" key="1">
    <citation type="submission" date="2019-10" db="EMBL/GenBank/DDBJ databases">
        <authorList>
            <person name="Palmer J.M."/>
        </authorList>
    </citation>
    <scope>NUCLEOTIDE SEQUENCE [LARGE SCALE GENOMIC DNA]</scope>
    <source>
        <strain evidence="4 5">TWF696</strain>
    </source>
</reference>
<dbReference type="AlphaFoldDB" id="A0AAV9UIE4"/>
<evidence type="ECO:0000256" key="2">
    <source>
        <dbReference type="SAM" id="Phobius"/>
    </source>
</evidence>
<keyword evidence="2" id="KW-1133">Transmembrane helix</keyword>
<evidence type="ECO:0000313" key="4">
    <source>
        <dbReference type="EMBL" id="KAK6340841.1"/>
    </source>
</evidence>
<keyword evidence="5" id="KW-1185">Reference proteome</keyword>
<feature type="region of interest" description="Disordered" evidence="1">
    <location>
        <begin position="59"/>
        <end position="84"/>
    </location>
</feature>
<evidence type="ECO:0000313" key="5">
    <source>
        <dbReference type="Proteomes" id="UP001375240"/>
    </source>
</evidence>
<keyword evidence="3" id="KW-0732">Signal</keyword>
<comment type="caution">
    <text evidence="4">The sequence shown here is derived from an EMBL/GenBank/DDBJ whole genome shotgun (WGS) entry which is preliminary data.</text>
</comment>
<dbReference type="EMBL" id="JAVHNQ010000008">
    <property type="protein sequence ID" value="KAK6340841.1"/>
    <property type="molecule type" value="Genomic_DNA"/>
</dbReference>
<evidence type="ECO:0000256" key="3">
    <source>
        <dbReference type="SAM" id="SignalP"/>
    </source>
</evidence>
<proteinExistence type="predicted"/>
<evidence type="ECO:0000256" key="1">
    <source>
        <dbReference type="SAM" id="MobiDB-lite"/>
    </source>
</evidence>
<feature type="compositionally biased region" description="Basic and acidic residues" evidence="1">
    <location>
        <begin position="65"/>
        <end position="74"/>
    </location>
</feature>
<feature type="signal peptide" evidence="3">
    <location>
        <begin position="1"/>
        <end position="20"/>
    </location>
</feature>
<accession>A0AAV9UIE4</accession>
<sequence>MRFSACFLFTIASLALHAGSMPTPSNPSLIADIANRDIDIEPAASMVDMVKKFDVLTESSPIQRRSPDHDDSHDPIPVSGSDYNKREAMASEQDIYDELEELAMRKRATTMSSNVGIPQGLPSGIIIFMIVFMLYAMITAISMKDTD</sequence>